<evidence type="ECO:0000313" key="2">
    <source>
        <dbReference type="EMBL" id="PUU77155.1"/>
    </source>
</evidence>
<dbReference type="EMBL" id="NESQ01000161">
    <property type="protein sequence ID" value="PUU77155.1"/>
    <property type="molecule type" value="Genomic_DNA"/>
</dbReference>
<feature type="region of interest" description="Disordered" evidence="1">
    <location>
        <begin position="331"/>
        <end position="379"/>
    </location>
</feature>
<accession>A0A2T6ZNV9</accession>
<feature type="region of interest" description="Disordered" evidence="1">
    <location>
        <begin position="119"/>
        <end position="179"/>
    </location>
</feature>
<feature type="region of interest" description="Disordered" evidence="1">
    <location>
        <begin position="206"/>
        <end position="229"/>
    </location>
</feature>
<reference evidence="2 3" key="1">
    <citation type="submission" date="2017-04" db="EMBL/GenBank/DDBJ databases">
        <title>Draft genome sequence of Tuber borchii Vittad., a whitish edible truffle.</title>
        <authorList>
            <consortium name="DOE Joint Genome Institute"/>
            <person name="Murat C."/>
            <person name="Kuo A."/>
            <person name="Barry K.W."/>
            <person name="Clum A."/>
            <person name="Dockter R.B."/>
            <person name="Fauchery L."/>
            <person name="Iotti M."/>
            <person name="Kohler A."/>
            <person name="Labutti K."/>
            <person name="Lindquist E.A."/>
            <person name="Lipzen A."/>
            <person name="Ohm R.A."/>
            <person name="Wang M."/>
            <person name="Grigoriev I.V."/>
            <person name="Zambonelli A."/>
            <person name="Martin F.M."/>
        </authorList>
    </citation>
    <scope>NUCLEOTIDE SEQUENCE [LARGE SCALE GENOMIC DNA]</scope>
    <source>
        <strain evidence="2 3">Tbo3840</strain>
    </source>
</reference>
<organism evidence="2 3">
    <name type="scientific">Tuber borchii</name>
    <name type="common">White truffle</name>
    <dbReference type="NCBI Taxonomy" id="42251"/>
    <lineage>
        <taxon>Eukaryota</taxon>
        <taxon>Fungi</taxon>
        <taxon>Dikarya</taxon>
        <taxon>Ascomycota</taxon>
        <taxon>Pezizomycotina</taxon>
        <taxon>Pezizomycetes</taxon>
        <taxon>Pezizales</taxon>
        <taxon>Tuberaceae</taxon>
        <taxon>Tuber</taxon>
    </lineage>
</organism>
<evidence type="ECO:0000256" key="1">
    <source>
        <dbReference type="SAM" id="MobiDB-lite"/>
    </source>
</evidence>
<protein>
    <submittedName>
        <fullName evidence="2">Uncharacterized protein</fullName>
    </submittedName>
</protein>
<dbReference type="AlphaFoldDB" id="A0A2T6ZNV9"/>
<proteinExistence type="predicted"/>
<name>A0A2T6ZNV9_TUBBO</name>
<feature type="compositionally biased region" description="Low complexity" evidence="1">
    <location>
        <begin position="156"/>
        <end position="168"/>
    </location>
</feature>
<dbReference type="Proteomes" id="UP000244722">
    <property type="component" value="Unassembled WGS sequence"/>
</dbReference>
<evidence type="ECO:0000313" key="3">
    <source>
        <dbReference type="Proteomes" id="UP000244722"/>
    </source>
</evidence>
<comment type="caution">
    <text evidence="2">The sequence shown here is derived from an EMBL/GenBank/DDBJ whole genome shotgun (WGS) entry which is preliminary data.</text>
</comment>
<gene>
    <name evidence="2" type="ORF">B9Z19DRAFT_1128676</name>
</gene>
<sequence>MDNNIQNTTLGEKDKIELALLWHIFDYLDQATETGTQLIDALNACRLCIIGCNVDAISGTIIWLIEAIKAINEGKNKGKKNLTAAATLAATETPRRPTAHHVPPAYLGIGENTTSSLAIPEKTTTPLPSIHKKTTMPLPGIHKKTTTPLPSILKKTSTTTGGVTNSSSARAPRSMTADPQHMRVRILDPAEEQKQHSLILVFTKRKEEAMPTETSPPIKTATPMGSMGQPIAKPALGTKSPTLKRRMSAEVTKKTVSRGAKYIKARYEVIKARCGVGKAPGARTSRELPQGLRRRSERIMELGQGPEQGQSVVGSASQQVEGDLLWLPRPRRKRLRREATAKATSPISKLGTGAGNLKRGGRGGHGGSSSGGRAKHKCR</sequence>
<keyword evidence="3" id="KW-1185">Reference proteome</keyword>